<dbReference type="EMBL" id="JBHMEZ010000001">
    <property type="protein sequence ID" value="MFB9052068.1"/>
    <property type="molecule type" value="Genomic_DNA"/>
</dbReference>
<dbReference type="InterPro" id="IPR050482">
    <property type="entry name" value="Sensor_HK_TwoCompSys"/>
</dbReference>
<gene>
    <name evidence="7" type="ORF">ACFFVB_03150</name>
</gene>
<dbReference type="PANTHER" id="PTHR24421:SF10">
    <property type="entry name" value="NITRATE_NITRITE SENSOR PROTEIN NARQ"/>
    <property type="match status" value="1"/>
</dbReference>
<keyword evidence="6" id="KW-1133">Transmembrane helix</keyword>
<dbReference type="InterPro" id="IPR036890">
    <property type="entry name" value="HATPase_C_sf"/>
</dbReference>
<sequence length="554" mass="64368">MKLFKNTNLFFLVCTMVIMPHFGHVYSQNKQIKDSLSYYVDVATSPKNITNLSRAYLYFETFKEESIKNKDTSDVLSCLQNLSKIQYSLGDYFGSENSVVEGLKILSESDTTKYSKFRLIFLNKLGKISAKRLDYDTAIQYYDQASEMAKNQIACNVIHNNKALIYVRQEKFELAEQELKESYENSLGVSDDIQKAKALGNLGFVQSKLKKSEGLKNMLKALDLRIAINHCKGLFWSYSHLSEYYNDQNDIKQAKFYADKSYEMAKRINSPIYIKNALSRIIVMNGDEYARVYLTISDSLSMIQQLEENKYSKIKYDYSQNEQLANVTEIEKERQKRWKLTYLSIGIFLGFMSIVAIVFQKLKYHKEKIRQVYITEKRISKKIHDEVANDVHRVINKLQIQPDISEDIMDDLDHIYTQTRDISKENSRLDVEHNFEELLNDLLLSYRTSETNIITKTAPEVNWNKIEAYKKVTIFRMIQELLVNMKKHSNASIVVFKFNKIRRKLVVAYSDNGNGCEIKKGSGVQNMETRIKSTNGTITFETEPDKGFKAKITI</sequence>
<evidence type="ECO:0000256" key="6">
    <source>
        <dbReference type="SAM" id="Phobius"/>
    </source>
</evidence>
<dbReference type="EC" id="2.7.13.3" evidence="2"/>
<dbReference type="InterPro" id="IPR011990">
    <property type="entry name" value="TPR-like_helical_dom_sf"/>
</dbReference>
<keyword evidence="8" id="KW-1185">Reference proteome</keyword>
<evidence type="ECO:0000313" key="7">
    <source>
        <dbReference type="EMBL" id="MFB9052068.1"/>
    </source>
</evidence>
<keyword evidence="5" id="KW-0902">Two-component regulatory system</keyword>
<protein>
    <recommendedName>
        <fullName evidence="2">histidine kinase</fullName>
        <ecNumber evidence="2">2.7.13.3</ecNumber>
    </recommendedName>
</protein>
<organism evidence="7 8">
    <name type="scientific">Formosa undariae</name>
    <dbReference type="NCBI Taxonomy" id="1325436"/>
    <lineage>
        <taxon>Bacteria</taxon>
        <taxon>Pseudomonadati</taxon>
        <taxon>Bacteroidota</taxon>
        <taxon>Flavobacteriia</taxon>
        <taxon>Flavobacteriales</taxon>
        <taxon>Flavobacteriaceae</taxon>
        <taxon>Formosa</taxon>
    </lineage>
</organism>
<dbReference type="RefSeq" id="WP_382381075.1">
    <property type="nucleotide sequence ID" value="NZ_JBHMEZ010000001.1"/>
</dbReference>
<keyword evidence="6" id="KW-0812">Transmembrane</keyword>
<comment type="caution">
    <text evidence="7">The sequence shown here is derived from an EMBL/GenBank/DDBJ whole genome shotgun (WGS) entry which is preliminary data.</text>
</comment>
<accession>A0ABV5EXZ9</accession>
<dbReference type="Gene3D" id="3.30.565.10">
    <property type="entry name" value="Histidine kinase-like ATPase, C-terminal domain"/>
    <property type="match status" value="1"/>
</dbReference>
<dbReference type="Proteomes" id="UP001589605">
    <property type="component" value="Unassembled WGS sequence"/>
</dbReference>
<evidence type="ECO:0000256" key="1">
    <source>
        <dbReference type="ARBA" id="ARBA00000085"/>
    </source>
</evidence>
<dbReference type="PANTHER" id="PTHR24421">
    <property type="entry name" value="NITRATE/NITRITE SENSOR PROTEIN NARX-RELATED"/>
    <property type="match status" value="1"/>
</dbReference>
<dbReference type="Gene3D" id="1.25.40.10">
    <property type="entry name" value="Tetratricopeptide repeat domain"/>
    <property type="match status" value="1"/>
</dbReference>
<keyword evidence="6" id="KW-0472">Membrane</keyword>
<evidence type="ECO:0000313" key="8">
    <source>
        <dbReference type="Proteomes" id="UP001589605"/>
    </source>
</evidence>
<evidence type="ECO:0000256" key="2">
    <source>
        <dbReference type="ARBA" id="ARBA00012438"/>
    </source>
</evidence>
<dbReference type="SUPFAM" id="SSF55874">
    <property type="entry name" value="ATPase domain of HSP90 chaperone/DNA topoisomerase II/histidine kinase"/>
    <property type="match status" value="1"/>
</dbReference>
<reference evidence="7 8" key="1">
    <citation type="submission" date="2024-09" db="EMBL/GenBank/DDBJ databases">
        <authorList>
            <person name="Sun Q."/>
            <person name="Mori K."/>
        </authorList>
    </citation>
    <scope>NUCLEOTIDE SEQUENCE [LARGE SCALE GENOMIC DNA]</scope>
    <source>
        <strain evidence="7 8">CECT 8286</strain>
    </source>
</reference>
<keyword evidence="4" id="KW-0418">Kinase</keyword>
<dbReference type="SUPFAM" id="SSF48452">
    <property type="entry name" value="TPR-like"/>
    <property type="match status" value="2"/>
</dbReference>
<keyword evidence="3" id="KW-0808">Transferase</keyword>
<feature type="transmembrane region" description="Helical" evidence="6">
    <location>
        <begin position="340"/>
        <end position="359"/>
    </location>
</feature>
<proteinExistence type="predicted"/>
<name>A0ABV5EXZ9_9FLAO</name>
<evidence type="ECO:0000256" key="4">
    <source>
        <dbReference type="ARBA" id="ARBA00022777"/>
    </source>
</evidence>
<evidence type="ECO:0000256" key="3">
    <source>
        <dbReference type="ARBA" id="ARBA00022679"/>
    </source>
</evidence>
<evidence type="ECO:0000256" key="5">
    <source>
        <dbReference type="ARBA" id="ARBA00023012"/>
    </source>
</evidence>
<comment type="catalytic activity">
    <reaction evidence="1">
        <text>ATP + protein L-histidine = ADP + protein N-phospho-L-histidine.</text>
        <dbReference type="EC" id="2.7.13.3"/>
    </reaction>
</comment>